<comment type="similarity">
    <text evidence="1">Belongs to the UxaA family.</text>
</comment>
<proteinExistence type="inferred from homology"/>
<dbReference type="InterPro" id="IPR007392">
    <property type="entry name" value="GD_AH_second"/>
</dbReference>
<sequence length="969" mass="104396">MIERAQIAEINLTEHWSHLLDEPQRLTNYACASFLHKGQIDVTINTKITVSCLQKILMFPERLHAMKGPIMSGVHSLESIARLPMPTDNTAIAIRRLEAGEEVMINGRAVPLSHTVLEGHRFAVRRIEAGELLLSWQLPFGSALRRIEPGEYVCNERTLYSLRNRSVQAHLPNSANFSDYRSPYTLDPATFIPAPPTPQVAPPPAFAGFWRSPARGAGTRNYIVLLGTSSITGGFVRVLAERLKGTASAYANIDGIVAAAHTEGSVPNANNHLHVLRALAGFMVHPNVGAILAVDAGWEPVNNAALRAFLIEQGYPLHETLHAFLSLGPSFEETLAQAERIVRGWFEPVNAMQRTSISAAHLKVALQCGGSDAFSGVSANPLVGWAAHHIVGYGGCANIAETPELIGAETYMLAKVRNLETAQRYLAIRDRFMAYAAAHGTSAEGNPSDGNKLRGLYNITLKSIGAAMKKHPDTRLDYAIDYGERMLAPGFYFMDSPGLDLESIAGQVAAGCNLIYFTTGNGSVTNFPFVPTIKVVTTTQRFNLLSRDMDVNAGAYLDGTPMDMLGEALIDLTLRVASGERTAGERAGHAQVQLWRNWRQRIGNGSGQVQTKQAPPDGSPLPVKAPERRLTLHYPALETPDGPAFEQVGLILPTSLCAAQPAQLAAHRLNRRHAAIGSSFSRFVALPHTEGCSDATGEAITMSAPTLLGYATHRMVGRCLLLEHGCEVVHNDFMRRKLSELGYDLNRFGWASVQLDGGIAAALDKIEAWFAACTNGDPRPTQGSLATLRLGLMATAPLPSEAGQALALVAANIVAAGGFVLAAESGYLWQCAGFVEPLFAPGDAARPTVAYAHRPQRPGFHVMATPTDHPVEIITGLGASGVDVVLAYVGGHPTPGHPLAPVLELATAFDCPPETASDLDLMLAGDPSNWPEQMLEQIEALAAHRYIPRHMRMGNIDFQITRGLMGISL</sequence>
<evidence type="ECO:0000313" key="5">
    <source>
        <dbReference type="EMBL" id="HDX30575.1"/>
    </source>
</evidence>
<gene>
    <name evidence="5" type="ORF">ENQ20_03670</name>
</gene>
<organism evidence="5">
    <name type="scientific">Caldilinea aerophila</name>
    <dbReference type="NCBI Taxonomy" id="133453"/>
    <lineage>
        <taxon>Bacteria</taxon>
        <taxon>Bacillati</taxon>
        <taxon>Chloroflexota</taxon>
        <taxon>Caldilineae</taxon>
        <taxon>Caldilineales</taxon>
        <taxon>Caldilineaceae</taxon>
        <taxon>Caldilinea</taxon>
    </lineage>
</organism>
<dbReference type="Gene3D" id="2.30.130.110">
    <property type="match status" value="1"/>
</dbReference>
<evidence type="ECO:0000256" key="1">
    <source>
        <dbReference type="ARBA" id="ARBA00010986"/>
    </source>
</evidence>
<dbReference type="AlphaFoldDB" id="A0A7C1FR96"/>
<accession>A0A7C1FR96</accession>
<keyword evidence="5" id="KW-0378">Hydrolase</keyword>
<dbReference type="EMBL" id="DSMG01000042">
    <property type="protein sequence ID" value="HDX30575.1"/>
    <property type="molecule type" value="Genomic_DNA"/>
</dbReference>
<name>A0A7C1FR96_9CHLR</name>
<evidence type="ECO:0000259" key="4">
    <source>
        <dbReference type="Pfam" id="PF20629"/>
    </source>
</evidence>
<dbReference type="GO" id="GO:0016787">
    <property type="term" value="F:hydrolase activity"/>
    <property type="evidence" value="ECO:0007669"/>
    <property type="project" value="UniProtKB-KW"/>
</dbReference>
<keyword evidence="2" id="KW-0456">Lyase</keyword>
<protein>
    <submittedName>
        <fullName evidence="5">Altronate hydrolase</fullName>
    </submittedName>
</protein>
<dbReference type="InterPro" id="IPR052172">
    <property type="entry name" value="UxaA_altronate/galactarate_dh"/>
</dbReference>
<feature type="domain" description="D-galactarate/Altronate dehydratase C-terminal" evidence="4">
    <location>
        <begin position="360"/>
        <end position="598"/>
    </location>
</feature>
<dbReference type="GO" id="GO:0016829">
    <property type="term" value="F:lyase activity"/>
    <property type="evidence" value="ECO:0007669"/>
    <property type="project" value="UniProtKB-KW"/>
</dbReference>
<dbReference type="Pfam" id="PF20629">
    <property type="entry name" value="GD_AH_C"/>
    <property type="match status" value="1"/>
</dbReference>
<feature type="domain" description="D-galactarate/Altronate dehydratase second" evidence="3">
    <location>
        <begin position="650"/>
        <end position="766"/>
    </location>
</feature>
<dbReference type="Pfam" id="PF04295">
    <property type="entry name" value="GD_AH_second"/>
    <property type="match status" value="2"/>
</dbReference>
<dbReference type="InterPro" id="IPR048332">
    <property type="entry name" value="GD_AH_C"/>
</dbReference>
<dbReference type="PANTHER" id="PTHR30536:SF5">
    <property type="entry name" value="ALTRONATE DEHYDRATASE"/>
    <property type="match status" value="1"/>
</dbReference>
<evidence type="ECO:0000256" key="2">
    <source>
        <dbReference type="ARBA" id="ARBA00023239"/>
    </source>
</evidence>
<feature type="domain" description="D-galactarate/Altronate dehydratase second" evidence="3">
    <location>
        <begin position="208"/>
        <end position="349"/>
    </location>
</feature>
<dbReference type="PANTHER" id="PTHR30536">
    <property type="entry name" value="ALTRONATE/GALACTARATE DEHYDRATASE"/>
    <property type="match status" value="1"/>
</dbReference>
<dbReference type="GO" id="GO:0019698">
    <property type="term" value="P:D-galacturonate catabolic process"/>
    <property type="evidence" value="ECO:0007669"/>
    <property type="project" value="TreeGrafter"/>
</dbReference>
<comment type="caution">
    <text evidence="5">The sequence shown here is derived from an EMBL/GenBank/DDBJ whole genome shotgun (WGS) entry which is preliminary data.</text>
</comment>
<evidence type="ECO:0000259" key="3">
    <source>
        <dbReference type="Pfam" id="PF04295"/>
    </source>
</evidence>
<reference evidence="5" key="1">
    <citation type="journal article" date="2020" name="mSystems">
        <title>Genome- and Community-Level Interaction Insights into Carbon Utilization and Element Cycling Functions of Hydrothermarchaeota in Hydrothermal Sediment.</title>
        <authorList>
            <person name="Zhou Z."/>
            <person name="Liu Y."/>
            <person name="Xu W."/>
            <person name="Pan J."/>
            <person name="Luo Z.H."/>
            <person name="Li M."/>
        </authorList>
    </citation>
    <scope>NUCLEOTIDE SEQUENCE [LARGE SCALE GENOMIC DNA]</scope>
    <source>
        <strain evidence="5">SpSt-289</strain>
    </source>
</reference>